<dbReference type="Proteomes" id="UP001555786">
    <property type="component" value="Unassembled WGS sequence"/>
</dbReference>
<evidence type="ECO:0000259" key="8">
    <source>
        <dbReference type="Pfam" id="PF10590"/>
    </source>
</evidence>
<comment type="caution">
    <text evidence="9">The sequence shown here is derived from an EMBL/GenBank/DDBJ whole genome shotgun (WGS) entry which is preliminary data.</text>
</comment>
<dbReference type="RefSeq" id="WP_311943455.1">
    <property type="nucleotide sequence ID" value="NZ_JAVSCS010000041.1"/>
</dbReference>
<comment type="cofactor">
    <cofactor evidence="1">
        <name>FMN</name>
        <dbReference type="ChEBI" id="CHEBI:58210"/>
    </cofactor>
</comment>
<evidence type="ECO:0000256" key="5">
    <source>
        <dbReference type="ARBA" id="ARBA00023002"/>
    </source>
</evidence>
<feature type="domain" description="Pyridoxine 5'-phosphate oxidase dimerisation C-terminal" evidence="8">
    <location>
        <begin position="175"/>
        <end position="215"/>
    </location>
</feature>
<keyword evidence="6" id="KW-0664">Pyridoxine biosynthesis</keyword>
<dbReference type="Gene3D" id="2.30.110.10">
    <property type="entry name" value="Electron Transport, Fmn-binding Protein, Chain A"/>
    <property type="match status" value="1"/>
</dbReference>
<comment type="similarity">
    <text evidence="2">Belongs to the pyridoxamine 5'-phosphate oxidase family.</text>
</comment>
<gene>
    <name evidence="9" type="ORF">ABXS05_15615</name>
</gene>
<dbReference type="InterPro" id="IPR011576">
    <property type="entry name" value="Pyridox_Oxase_N"/>
</dbReference>
<name>A0ABV3PMV5_9HYPH</name>
<dbReference type="PANTHER" id="PTHR10851">
    <property type="entry name" value="PYRIDOXINE-5-PHOSPHATE OXIDASE"/>
    <property type="match status" value="1"/>
</dbReference>
<evidence type="ECO:0000256" key="1">
    <source>
        <dbReference type="ARBA" id="ARBA00001917"/>
    </source>
</evidence>
<dbReference type="SUPFAM" id="SSF50475">
    <property type="entry name" value="FMN-binding split barrel"/>
    <property type="match status" value="1"/>
</dbReference>
<dbReference type="GO" id="GO:0004733">
    <property type="term" value="F:pyridoxamine phosphate oxidase activity"/>
    <property type="evidence" value="ECO:0007669"/>
    <property type="project" value="UniProtKB-EC"/>
</dbReference>
<evidence type="ECO:0000256" key="3">
    <source>
        <dbReference type="ARBA" id="ARBA00022630"/>
    </source>
</evidence>
<evidence type="ECO:0000256" key="6">
    <source>
        <dbReference type="ARBA" id="ARBA00023096"/>
    </source>
</evidence>
<accession>A0ABV3PMV5</accession>
<evidence type="ECO:0000256" key="2">
    <source>
        <dbReference type="ARBA" id="ARBA00007301"/>
    </source>
</evidence>
<dbReference type="EMBL" id="JBFNQD010000004">
    <property type="protein sequence ID" value="MEW9306980.1"/>
    <property type="molecule type" value="Genomic_DNA"/>
</dbReference>
<dbReference type="EC" id="1.4.3.5" evidence="9"/>
<keyword evidence="3" id="KW-0285">Flavoprotein</keyword>
<reference evidence="9 10" key="1">
    <citation type="submission" date="2024-07" db="EMBL/GenBank/DDBJ databases">
        <title>Description of Labrys sedimenti sp. nov., isolated from a diclofenac-degrading enrichment culture.</title>
        <authorList>
            <person name="Tancsics A."/>
            <person name="Csepanyi A."/>
        </authorList>
    </citation>
    <scope>NUCLEOTIDE SEQUENCE [LARGE SCALE GENOMIC DNA]</scope>
    <source>
        <strain evidence="9 10">LMG 23578</strain>
    </source>
</reference>
<dbReference type="PIRSF" id="PIRSF000190">
    <property type="entry name" value="Pyd_amn-ph_oxd"/>
    <property type="match status" value="1"/>
</dbReference>
<protein>
    <submittedName>
        <fullName evidence="9">Pyridoxal 5'-phosphate synthase</fullName>
        <ecNumber evidence="9">1.4.3.5</ecNumber>
    </submittedName>
</protein>
<feature type="domain" description="Pyridoxamine 5'-phosphate oxidase N-terminal" evidence="7">
    <location>
        <begin position="37"/>
        <end position="151"/>
    </location>
</feature>
<proteinExistence type="inferred from homology"/>
<evidence type="ECO:0000256" key="4">
    <source>
        <dbReference type="ARBA" id="ARBA00022643"/>
    </source>
</evidence>
<dbReference type="InterPro" id="IPR000659">
    <property type="entry name" value="Pyridox_Oxase"/>
</dbReference>
<evidence type="ECO:0000259" key="7">
    <source>
        <dbReference type="Pfam" id="PF01243"/>
    </source>
</evidence>
<keyword evidence="4" id="KW-0288">FMN</keyword>
<organism evidence="9 10">
    <name type="scientific">Labrys neptuniae</name>
    <dbReference type="NCBI Taxonomy" id="376174"/>
    <lineage>
        <taxon>Bacteria</taxon>
        <taxon>Pseudomonadati</taxon>
        <taxon>Pseudomonadota</taxon>
        <taxon>Alphaproteobacteria</taxon>
        <taxon>Hyphomicrobiales</taxon>
        <taxon>Xanthobacteraceae</taxon>
        <taxon>Labrys</taxon>
    </lineage>
</organism>
<sequence length="215" mass="24902">MMKDELRALKSLAGPLPTFDMEEVPDDPRLLFSSWFRDAVQAGVEEPHAMVLSTVDEQGAPDARILILKHLDHRGWHFASTDQGPKGRQMALNPQVALTFYWTRLGRQVRIRGMVRRADMHERDADFLARPPGARAIALTARQSERLASPRELEEALELQRERLRQGPDLVAPHWGLFIVAPREVEFWQGDTERRHRRLHYRHGATGWVREKLWP</sequence>
<keyword evidence="5 9" id="KW-0560">Oxidoreductase</keyword>
<keyword evidence="10" id="KW-1185">Reference proteome</keyword>
<dbReference type="InterPro" id="IPR012349">
    <property type="entry name" value="Split_barrel_FMN-bd"/>
</dbReference>
<evidence type="ECO:0000313" key="9">
    <source>
        <dbReference type="EMBL" id="MEW9306980.1"/>
    </source>
</evidence>
<dbReference type="InterPro" id="IPR019576">
    <property type="entry name" value="Pyridoxamine_oxidase_dimer_C"/>
</dbReference>
<dbReference type="PANTHER" id="PTHR10851:SF0">
    <property type="entry name" value="PYRIDOXINE-5'-PHOSPHATE OXIDASE"/>
    <property type="match status" value="1"/>
</dbReference>
<dbReference type="Pfam" id="PF10590">
    <property type="entry name" value="PNP_phzG_C"/>
    <property type="match status" value="1"/>
</dbReference>
<evidence type="ECO:0000313" key="10">
    <source>
        <dbReference type="Proteomes" id="UP001555786"/>
    </source>
</evidence>
<dbReference type="NCBIfam" id="NF004231">
    <property type="entry name" value="PRK05679.1"/>
    <property type="match status" value="1"/>
</dbReference>
<dbReference type="Pfam" id="PF01243">
    <property type="entry name" value="PNPOx_N"/>
    <property type="match status" value="1"/>
</dbReference>